<evidence type="ECO:0000313" key="2">
    <source>
        <dbReference type="EMBL" id="MDC3423893.1"/>
    </source>
</evidence>
<accession>A0A9X4AMV6</accession>
<comment type="caution">
    <text evidence="2">The sequence shown here is derived from an EMBL/GenBank/DDBJ whole genome shotgun (WGS) entry which is preliminary data.</text>
</comment>
<dbReference type="GO" id="GO:0006315">
    <property type="term" value="P:homing of group II introns"/>
    <property type="evidence" value="ECO:0007669"/>
    <property type="project" value="TreeGrafter"/>
</dbReference>
<protein>
    <submittedName>
        <fullName evidence="2">Reverse transcriptase domain-containing protein</fullName>
    </submittedName>
</protein>
<dbReference type="GO" id="GO:0003964">
    <property type="term" value="F:RNA-directed DNA polymerase activity"/>
    <property type="evidence" value="ECO:0007669"/>
    <property type="project" value="UniProtKB-KW"/>
</dbReference>
<dbReference type="Proteomes" id="UP001145050">
    <property type="component" value="Unassembled WGS sequence"/>
</dbReference>
<dbReference type="PANTHER" id="PTHR33642">
    <property type="entry name" value="COX1/OXI3 INTRON 1 PROTEIN-RELATED"/>
    <property type="match status" value="1"/>
</dbReference>
<dbReference type="EMBL" id="JAMQKB010000003">
    <property type="protein sequence ID" value="MDC3423893.1"/>
    <property type="molecule type" value="Genomic_DNA"/>
</dbReference>
<feature type="domain" description="Reverse transcriptase" evidence="1">
    <location>
        <begin position="81"/>
        <end position="309"/>
    </location>
</feature>
<gene>
    <name evidence="2" type="ORF">NC797_05135</name>
</gene>
<organism evidence="2 3">
    <name type="scientific">Terrihalobacillus insolitus</name>
    <dbReference type="NCBI Taxonomy" id="2950438"/>
    <lineage>
        <taxon>Bacteria</taxon>
        <taxon>Bacillati</taxon>
        <taxon>Bacillota</taxon>
        <taxon>Bacilli</taxon>
        <taxon>Bacillales</taxon>
        <taxon>Bacillaceae</taxon>
        <taxon>Terrihalobacillus</taxon>
    </lineage>
</organism>
<dbReference type="Pfam" id="PF00078">
    <property type="entry name" value="RVT_1"/>
    <property type="match status" value="1"/>
</dbReference>
<dbReference type="RefSeq" id="WP_272435674.1">
    <property type="nucleotide sequence ID" value="NZ_JAMQKB010000003.1"/>
</dbReference>
<keyword evidence="2" id="KW-0808">Transferase</keyword>
<dbReference type="InterPro" id="IPR043502">
    <property type="entry name" value="DNA/RNA_pol_sf"/>
</dbReference>
<keyword evidence="2" id="KW-0548">Nucleotidyltransferase</keyword>
<dbReference type="InterPro" id="IPR000477">
    <property type="entry name" value="RT_dom"/>
</dbReference>
<dbReference type="GO" id="GO:0006397">
    <property type="term" value="P:mRNA processing"/>
    <property type="evidence" value="ECO:0007669"/>
    <property type="project" value="InterPro"/>
</dbReference>
<dbReference type="AlphaFoldDB" id="A0A9X4AMV6"/>
<proteinExistence type="predicted"/>
<name>A0A9X4AMV6_9BACI</name>
<dbReference type="Pfam" id="PF01348">
    <property type="entry name" value="Intron_maturas2"/>
    <property type="match status" value="1"/>
</dbReference>
<dbReference type="PANTHER" id="PTHR33642:SF4">
    <property type="entry name" value="COX1_OXI3 INTRON 1 PROTEIN-RELATED"/>
    <property type="match status" value="1"/>
</dbReference>
<keyword evidence="2" id="KW-0695">RNA-directed DNA polymerase</keyword>
<dbReference type="PROSITE" id="PS50878">
    <property type="entry name" value="RT_POL"/>
    <property type="match status" value="1"/>
</dbReference>
<dbReference type="CDD" id="cd01651">
    <property type="entry name" value="RT_G2_intron"/>
    <property type="match status" value="1"/>
</dbReference>
<evidence type="ECO:0000259" key="1">
    <source>
        <dbReference type="PROSITE" id="PS50878"/>
    </source>
</evidence>
<dbReference type="SUPFAM" id="SSF56672">
    <property type="entry name" value="DNA/RNA polymerases"/>
    <property type="match status" value="1"/>
</dbReference>
<reference evidence="2" key="1">
    <citation type="submission" date="2022-06" db="EMBL/GenBank/DDBJ databases">
        <title>Aquibacillus sp. a new bacterium isolated from soil saline samples.</title>
        <authorList>
            <person name="Galisteo C."/>
            <person name="De La Haba R."/>
            <person name="Sanchez-Porro C."/>
            <person name="Ventosa A."/>
        </authorList>
    </citation>
    <scope>NUCLEOTIDE SEQUENCE</scope>
    <source>
        <strain evidence="2">3ASR75-11</strain>
    </source>
</reference>
<sequence>MLTPILKGVMNMAKDPFQQLDVIRNASLKGKIITDCYRLMYNKKLWFKAYTELYPNARNMLAKRTKAASLHGPVLKGIDDIIEQLKAGTFYFESVSRAHFPKINGKQQIVQAPNFKDTLVQEVIKIILENVFEPIFSNNSHGLREGSCCHTALSQIKNTWHGITWCMAVNLESFYEQMDHTVLLKLISKKINDRRFLLIIQNALTCGVLKTRMRQKTFSCTPQSCMLSSVLANIYLHELDLFMDNTQRIKYVRYTGSFVVGIVGSKQMTYEKKNDIMCFLHESLNLNLNDETTHITHLNRPVPFLGYEFRKYNRIRTHKSTIQLEIPKTKIVKFANEKGYGNVDNFKIVHRKKLVNNSELEILNTYNTELRAIANYYKLANNYHQLNSLFYLAQSSFIKTIANKRRSTSSKVFSNMKKHKQGSLCLVGTDKQGNEKIQQFVKLKDLPKYKHVNGSRFICP</sequence>
<dbReference type="InterPro" id="IPR024937">
    <property type="entry name" value="Domain_X"/>
</dbReference>
<evidence type="ECO:0000313" key="3">
    <source>
        <dbReference type="Proteomes" id="UP001145050"/>
    </source>
</evidence>
<keyword evidence="3" id="KW-1185">Reference proteome</keyword>